<keyword evidence="2" id="KW-0479">Metal-binding</keyword>
<comment type="caution">
    <text evidence="8">The sequence shown here is derived from an EMBL/GenBank/DDBJ whole genome shotgun (WGS) entry which is preliminary data.</text>
</comment>
<proteinExistence type="predicted"/>
<evidence type="ECO:0000256" key="3">
    <source>
        <dbReference type="ARBA" id="ARBA00022729"/>
    </source>
</evidence>
<evidence type="ECO:0000259" key="7">
    <source>
        <dbReference type="Pfam" id="PF04234"/>
    </source>
</evidence>
<keyword evidence="9" id="KW-1185">Reference proteome</keyword>
<dbReference type="InterPro" id="IPR007348">
    <property type="entry name" value="CopC_dom"/>
</dbReference>
<dbReference type="PANTHER" id="PTHR34820">
    <property type="entry name" value="INNER MEMBRANE PROTEIN YEBZ"/>
    <property type="match status" value="1"/>
</dbReference>
<evidence type="ECO:0000313" key="9">
    <source>
        <dbReference type="Proteomes" id="UP001596122"/>
    </source>
</evidence>
<gene>
    <name evidence="8" type="ORF">ACFPJ6_11265</name>
</gene>
<keyword evidence="4" id="KW-0186">Copper</keyword>
<keyword evidence="3" id="KW-0732">Signal</keyword>
<protein>
    <submittedName>
        <fullName evidence="8">Copper resistance protein CopC</fullName>
    </submittedName>
</protein>
<dbReference type="Pfam" id="PF04234">
    <property type="entry name" value="CopC"/>
    <property type="match status" value="1"/>
</dbReference>
<evidence type="ECO:0000256" key="6">
    <source>
        <dbReference type="SAM" id="Phobius"/>
    </source>
</evidence>
<feature type="region of interest" description="Disordered" evidence="5">
    <location>
        <begin position="132"/>
        <end position="188"/>
    </location>
</feature>
<organism evidence="8 9">
    <name type="scientific">Aquipuribacter nitratireducens</name>
    <dbReference type="NCBI Taxonomy" id="650104"/>
    <lineage>
        <taxon>Bacteria</taxon>
        <taxon>Bacillati</taxon>
        <taxon>Actinomycetota</taxon>
        <taxon>Actinomycetes</taxon>
        <taxon>Micrococcales</taxon>
        <taxon>Intrasporangiaceae</taxon>
        <taxon>Aquipuribacter</taxon>
    </lineage>
</organism>
<comment type="subcellular location">
    <subcellularLocation>
        <location evidence="1">Cell envelope</location>
    </subcellularLocation>
</comment>
<dbReference type="InterPro" id="IPR032694">
    <property type="entry name" value="CopC/D"/>
</dbReference>
<keyword evidence="6" id="KW-0812">Transmembrane</keyword>
<evidence type="ECO:0000256" key="4">
    <source>
        <dbReference type="ARBA" id="ARBA00023008"/>
    </source>
</evidence>
<evidence type="ECO:0000256" key="1">
    <source>
        <dbReference type="ARBA" id="ARBA00004196"/>
    </source>
</evidence>
<keyword evidence="6" id="KW-1133">Transmembrane helix</keyword>
<dbReference type="PANTHER" id="PTHR34820:SF4">
    <property type="entry name" value="INNER MEMBRANE PROTEIN YEBZ"/>
    <property type="match status" value="1"/>
</dbReference>
<evidence type="ECO:0000256" key="5">
    <source>
        <dbReference type="SAM" id="MobiDB-lite"/>
    </source>
</evidence>
<sequence length="233" mass="23006">MQLPARAGVLAGTVLAPLLVVLGAVVAAPASAHARFTGADPAEGSSVDALPAAVVMSYSEPVSPQFVDTAVVAPGGEPVVVEASVDAQAVRVPVGEVPELAEAAASGVGEWQVVARVVSVDGHPVEHTTTFELTTAAAPAEPEPEPTTTGPDVEPSPATPGEPEPTAQTEAVSPPAATPAGSLPADPLSAATDRVPTWAGVLLALALVAAGGSAVALQWRRGRGGDQDGTHQG</sequence>
<dbReference type="Proteomes" id="UP001596122">
    <property type="component" value="Unassembled WGS sequence"/>
</dbReference>
<dbReference type="Gene3D" id="2.60.40.1220">
    <property type="match status" value="1"/>
</dbReference>
<evidence type="ECO:0000256" key="2">
    <source>
        <dbReference type="ARBA" id="ARBA00022723"/>
    </source>
</evidence>
<evidence type="ECO:0000313" key="8">
    <source>
        <dbReference type="EMBL" id="MFC5381373.1"/>
    </source>
</evidence>
<accession>A0ABW0GN22</accession>
<keyword evidence="6" id="KW-0472">Membrane</keyword>
<dbReference type="EMBL" id="JBHSLD010000009">
    <property type="protein sequence ID" value="MFC5381373.1"/>
    <property type="molecule type" value="Genomic_DNA"/>
</dbReference>
<name>A0ABW0GN22_9MICO</name>
<feature type="transmembrane region" description="Helical" evidence="6">
    <location>
        <begin position="198"/>
        <end position="217"/>
    </location>
</feature>
<feature type="domain" description="CopC" evidence="7">
    <location>
        <begin position="33"/>
        <end position="132"/>
    </location>
</feature>
<dbReference type="RefSeq" id="WP_340269263.1">
    <property type="nucleotide sequence ID" value="NZ_JBBEOG010000004.1"/>
</dbReference>
<dbReference type="InterPro" id="IPR014756">
    <property type="entry name" value="Ig_E-set"/>
</dbReference>
<reference evidence="9" key="1">
    <citation type="journal article" date="2019" name="Int. J. Syst. Evol. Microbiol.">
        <title>The Global Catalogue of Microorganisms (GCM) 10K type strain sequencing project: providing services to taxonomists for standard genome sequencing and annotation.</title>
        <authorList>
            <consortium name="The Broad Institute Genomics Platform"/>
            <consortium name="The Broad Institute Genome Sequencing Center for Infectious Disease"/>
            <person name="Wu L."/>
            <person name="Ma J."/>
        </authorList>
    </citation>
    <scope>NUCLEOTIDE SEQUENCE [LARGE SCALE GENOMIC DNA]</scope>
    <source>
        <strain evidence="9">CCUG 43114</strain>
    </source>
</reference>
<dbReference type="InterPro" id="IPR014755">
    <property type="entry name" value="Cu-Rt/internalin_Ig-like"/>
</dbReference>
<dbReference type="SUPFAM" id="SSF81296">
    <property type="entry name" value="E set domains"/>
    <property type="match status" value="1"/>
</dbReference>